<feature type="compositionally biased region" description="Basic and acidic residues" evidence="1">
    <location>
        <begin position="791"/>
        <end position="803"/>
    </location>
</feature>
<dbReference type="PANTHER" id="PTHR16897:SF2">
    <property type="entry name" value="OS03G0226600 PROTEIN"/>
    <property type="match status" value="1"/>
</dbReference>
<dbReference type="Proteomes" id="UP000077755">
    <property type="component" value="Chromosome 6"/>
</dbReference>
<name>A0A161ZZI0_DAUCS</name>
<reference evidence="2" key="1">
    <citation type="journal article" date="2016" name="Nat. Genet.">
        <title>A high-quality carrot genome assembly provides new insights into carotenoid accumulation and asterid genome evolution.</title>
        <authorList>
            <person name="Iorizzo M."/>
            <person name="Ellison S."/>
            <person name="Senalik D."/>
            <person name="Zeng P."/>
            <person name="Satapoomin P."/>
            <person name="Huang J."/>
            <person name="Bowman M."/>
            <person name="Iovene M."/>
            <person name="Sanseverino W."/>
            <person name="Cavagnaro P."/>
            <person name="Yildiz M."/>
            <person name="Macko-Podgorni A."/>
            <person name="Moranska E."/>
            <person name="Grzebelus E."/>
            <person name="Grzebelus D."/>
            <person name="Ashrafi H."/>
            <person name="Zheng Z."/>
            <person name="Cheng S."/>
            <person name="Spooner D."/>
            <person name="Van Deynze A."/>
            <person name="Simon P."/>
        </authorList>
    </citation>
    <scope>NUCLEOTIDE SEQUENCE [LARGE SCALE GENOMIC DNA]</scope>
    <source>
        <tissue evidence="2">Leaf</tissue>
    </source>
</reference>
<feature type="region of interest" description="Disordered" evidence="1">
    <location>
        <begin position="512"/>
        <end position="548"/>
    </location>
</feature>
<dbReference type="Gramene" id="KZM92770">
    <property type="protein sequence ID" value="KZM92770"/>
    <property type="gene ID" value="DCAR_019865"/>
</dbReference>
<dbReference type="OrthoDB" id="567691at2759"/>
<gene>
    <name evidence="2" type="ORF">DCAR_019865</name>
    <name evidence="3" type="ORF">DCAR_0626637</name>
</gene>
<organism evidence="2">
    <name type="scientific">Daucus carota subsp. sativus</name>
    <name type="common">Carrot</name>
    <dbReference type="NCBI Taxonomy" id="79200"/>
    <lineage>
        <taxon>Eukaryota</taxon>
        <taxon>Viridiplantae</taxon>
        <taxon>Streptophyta</taxon>
        <taxon>Embryophyta</taxon>
        <taxon>Tracheophyta</taxon>
        <taxon>Spermatophyta</taxon>
        <taxon>Magnoliopsida</taxon>
        <taxon>eudicotyledons</taxon>
        <taxon>Gunneridae</taxon>
        <taxon>Pentapetalae</taxon>
        <taxon>asterids</taxon>
        <taxon>campanulids</taxon>
        <taxon>Apiales</taxon>
        <taxon>Apiaceae</taxon>
        <taxon>Apioideae</taxon>
        <taxon>Scandiceae</taxon>
        <taxon>Daucinae</taxon>
        <taxon>Daucus</taxon>
        <taxon>Daucus sect. Daucus</taxon>
    </lineage>
</organism>
<feature type="region of interest" description="Disordered" evidence="1">
    <location>
        <begin position="791"/>
        <end position="816"/>
    </location>
</feature>
<sequence length="1008" mass="113846">MRELIQKNESVESWLTSDFSKDQLQKFWTGLSQHARQELLRVDKQTFLDQVHKNMFCSRCHGFLVEKFSQIANRKSENVGNSDVAGCQCAHQDSCADKQTFLDQVHKNMFCSRCHGFLGEKFSQIAMYRKSENVGNSDVAGCQCAHEDPYADRWGCLTITRDGALTLLDSYWLSTSLKGIKDVFDYSRKRERERKLIFPYHSCGVGGRWWKGPATREACAVHTVRTSLDQLIVFWSYQKEEARQSLFRMKEEDFVEHLLFRLDNNKFCRECKKNVHREFKKIKELTSLRKESSIQFEISHDTVKADWSREFIDTEGCYHHFEWGIGTEEGKSDILVFKNVGLTKTAQVKGLDLSGLDACYITVRAWKIDEDCTELSIKAHTLEGRESVYCQLVVGDGFVTVTEGESIRKFFKRADEVVKEDNNLVDENGNRLDGGCSRPQGHPKSPEAARKFLLDAATVFFTEQVKKAFQESLARENAHSVFISLALKMLEECVHVAFKERNTLENQVKLLEEEEKEGERKSRRKNKEREKKLRRKERKENEKNRESFALTKQQLAPVVNIEESTIVAVEPDAVETGKIMSSRPVSPHIQNEHGKDVYMRKNMCNSSDVSSEKFARSNDKSGSSASDQLKYYGWKLNNHCQQDATSKCSTNKQSAVVPGNGVMFNKSDYHYDRFDTSSRTTSEQNKHSKSTKSVIRAGDMSKPSSFGNKFTLGDYMHNSRGRPQLNFVAENIPTSRDSPRIEEVGETTKLQTKHIRTCSESAADSTLSADAMKPCKPLDNLGAGGQVAVRIKDKDDVKRESRSSKPGMGNKGHSGFYVKKETSQYSTGAVDVCSFSARTRNPSIKNKFGSNSCSSCLSESNNSGPSSNTLLRKPLSTSESQHSSEQSVRGEVSQHQQGSVRKSKIVMDQKQIAGGGESIRSCWLDKKKNHTPAKVSQEDGIANPDFSEAENKGFSFFHFRGPVALADPYRSDSLPSEDVVGDRNKGVSFEEYKLFASTRGVTFSILGC</sequence>
<dbReference type="EMBL" id="CP093348">
    <property type="protein sequence ID" value="WOH07208.1"/>
    <property type="molecule type" value="Genomic_DNA"/>
</dbReference>
<keyword evidence="4" id="KW-1185">Reference proteome</keyword>
<dbReference type="EMBL" id="LNRQ01000006">
    <property type="protein sequence ID" value="KZM92770.1"/>
    <property type="molecule type" value="Genomic_DNA"/>
</dbReference>
<feature type="region of interest" description="Disordered" evidence="1">
    <location>
        <begin position="676"/>
        <end position="707"/>
    </location>
</feature>
<proteinExistence type="predicted"/>
<dbReference type="KEGG" id="dcr:108227949"/>
<protein>
    <submittedName>
        <fullName evidence="2">Uncharacterized protein</fullName>
    </submittedName>
</protein>
<evidence type="ECO:0000256" key="1">
    <source>
        <dbReference type="SAM" id="MobiDB-lite"/>
    </source>
</evidence>
<feature type="compositionally biased region" description="Basic residues" evidence="1">
    <location>
        <begin position="521"/>
        <end position="537"/>
    </location>
</feature>
<dbReference type="STRING" id="79200.A0A161ZZI0"/>
<dbReference type="PANTHER" id="PTHR16897">
    <property type="entry name" value="OS10G0105400 PROTEIN"/>
    <property type="match status" value="1"/>
</dbReference>
<dbReference type="AlphaFoldDB" id="A0A161ZZI0"/>
<feature type="compositionally biased region" description="Low complexity" evidence="1">
    <location>
        <begin position="850"/>
        <end position="868"/>
    </location>
</feature>
<evidence type="ECO:0000313" key="2">
    <source>
        <dbReference type="EMBL" id="KZM92770.1"/>
    </source>
</evidence>
<feature type="compositionally biased region" description="Low complexity" evidence="1">
    <location>
        <begin position="876"/>
        <end position="887"/>
    </location>
</feature>
<evidence type="ECO:0000313" key="4">
    <source>
        <dbReference type="Proteomes" id="UP000077755"/>
    </source>
</evidence>
<accession>A0A161ZZI0</accession>
<evidence type="ECO:0000313" key="3">
    <source>
        <dbReference type="EMBL" id="WOH07208.1"/>
    </source>
</evidence>
<feature type="region of interest" description="Disordered" evidence="1">
    <location>
        <begin position="849"/>
        <end position="908"/>
    </location>
</feature>
<reference evidence="3" key="2">
    <citation type="submission" date="2022-03" db="EMBL/GenBank/DDBJ databases">
        <title>Draft title - Genomic analysis of global carrot germplasm unveils the trajectory of domestication and the origin of high carotenoid orange carrot.</title>
        <authorList>
            <person name="Iorizzo M."/>
            <person name="Ellison S."/>
            <person name="Senalik D."/>
            <person name="Macko-Podgorni A."/>
            <person name="Grzebelus D."/>
            <person name="Bostan H."/>
            <person name="Rolling W."/>
            <person name="Curaba J."/>
            <person name="Simon P."/>
        </authorList>
    </citation>
    <scope>NUCLEOTIDE SEQUENCE</scope>
    <source>
        <tissue evidence="3">Leaf</tissue>
    </source>
</reference>